<comment type="similarity">
    <text evidence="9">Belongs to the flagellar radial spoke RSP9 family.</text>
</comment>
<comment type="subcellular location">
    <subcellularLocation>
        <location evidence="8">Cell projection</location>
        <location evidence="8">Kinocilium</location>
    </subcellularLocation>
    <subcellularLocation>
        <location evidence="1">Cytoplasm</location>
        <location evidence="1">Cytoskeleton</location>
        <location evidence="1">Flagellum axoneme</location>
    </subcellularLocation>
</comment>
<evidence type="ECO:0000256" key="9">
    <source>
        <dbReference type="ARBA" id="ARBA00038319"/>
    </source>
</evidence>
<dbReference type="GO" id="GO:0044458">
    <property type="term" value="P:motile cilium assembly"/>
    <property type="evidence" value="ECO:0007669"/>
    <property type="project" value="TreeGrafter"/>
</dbReference>
<dbReference type="Proteomes" id="UP000054937">
    <property type="component" value="Unassembled WGS sequence"/>
</dbReference>
<accession>A0A0V0QJ94</accession>
<organism evidence="12 13">
    <name type="scientific">Pseudocohnilembus persalinus</name>
    <name type="common">Ciliate</name>
    <dbReference type="NCBI Taxonomy" id="266149"/>
    <lineage>
        <taxon>Eukaryota</taxon>
        <taxon>Sar</taxon>
        <taxon>Alveolata</taxon>
        <taxon>Ciliophora</taxon>
        <taxon>Intramacronucleata</taxon>
        <taxon>Oligohymenophorea</taxon>
        <taxon>Scuticociliatia</taxon>
        <taxon>Philasterida</taxon>
        <taxon>Pseudocohnilembidae</taxon>
        <taxon>Pseudocohnilembus</taxon>
    </lineage>
</organism>
<reference evidence="12 13" key="1">
    <citation type="journal article" date="2015" name="Sci. Rep.">
        <title>Genome of the facultative scuticociliatosis pathogen Pseudocohnilembus persalinus provides insight into its virulence through horizontal gene transfer.</title>
        <authorList>
            <person name="Xiong J."/>
            <person name="Wang G."/>
            <person name="Cheng J."/>
            <person name="Tian M."/>
            <person name="Pan X."/>
            <person name="Warren A."/>
            <person name="Jiang C."/>
            <person name="Yuan D."/>
            <person name="Miao W."/>
        </authorList>
    </citation>
    <scope>NUCLEOTIDE SEQUENCE [LARGE SCALE GENOMIC DNA]</scope>
    <source>
        <strain evidence="12">36N120E</strain>
    </source>
</reference>
<evidence type="ECO:0000256" key="4">
    <source>
        <dbReference type="ARBA" id="ARBA00022846"/>
    </source>
</evidence>
<sequence length="297" mass="34465">MDIYRLSSDLKFVNQIGATLSVDERMRLELGLQKITETNKFDQLLFWGRIEGVSKDYYIALGLNFRENFEFPKKTFFWSSNDFNFSDLPEIDGEYQQQVDGMRFLFSGQHEKPLITVNNGENEEEQQQEENQEGEKPQEESEDEDAEKKKPLKNFTELDRLAYTVRAIENDCALAPIGAFKLTPTHELRYNDTFKGLSIEQAQSLEQYQHFRAPQTKEKQDFIARNDALFHFNFLDTLTSDFPSGQWSVQSDSSKTQATVRSLLWPGFLGYHRSNSKIFGYAYFGTGVKNTDLPFLL</sequence>
<dbReference type="OMA" id="CLTAGEQ"/>
<protein>
    <recommendedName>
        <fullName evidence="10">Radial spoke head protein 9 homolog</fullName>
    </recommendedName>
</protein>
<evidence type="ECO:0000256" key="3">
    <source>
        <dbReference type="ARBA" id="ARBA00022794"/>
    </source>
</evidence>
<keyword evidence="4" id="KW-0282">Flagellum</keyword>
<evidence type="ECO:0000256" key="1">
    <source>
        <dbReference type="ARBA" id="ARBA00004611"/>
    </source>
</evidence>
<dbReference type="Pfam" id="PF04712">
    <property type="entry name" value="Radial_spoke"/>
    <property type="match status" value="1"/>
</dbReference>
<evidence type="ECO:0000313" key="12">
    <source>
        <dbReference type="EMBL" id="KRX02220.1"/>
    </source>
</evidence>
<dbReference type="OrthoDB" id="10258956at2759"/>
<dbReference type="GO" id="GO:0001534">
    <property type="term" value="C:radial spoke"/>
    <property type="evidence" value="ECO:0007669"/>
    <property type="project" value="InterPro"/>
</dbReference>
<dbReference type="InterPro" id="IPR055316">
    <property type="entry name" value="RSP9"/>
</dbReference>
<evidence type="ECO:0000313" key="13">
    <source>
        <dbReference type="Proteomes" id="UP000054937"/>
    </source>
</evidence>
<dbReference type="AlphaFoldDB" id="A0A0V0QJ94"/>
<dbReference type="InterPro" id="IPR006802">
    <property type="entry name" value="Radial_spoke"/>
</dbReference>
<evidence type="ECO:0000256" key="10">
    <source>
        <dbReference type="ARBA" id="ARBA00041080"/>
    </source>
</evidence>
<keyword evidence="7" id="KW-0966">Cell projection</keyword>
<dbReference type="GO" id="GO:0035082">
    <property type="term" value="P:axoneme assembly"/>
    <property type="evidence" value="ECO:0007669"/>
    <property type="project" value="InterPro"/>
</dbReference>
<evidence type="ECO:0000256" key="8">
    <source>
        <dbReference type="ARBA" id="ARBA00037822"/>
    </source>
</evidence>
<dbReference type="PANTHER" id="PTHR22069:SF0">
    <property type="entry name" value="RADIAL SPOKE HEAD PROTEIN 9 HOMOLOG"/>
    <property type="match status" value="1"/>
</dbReference>
<dbReference type="PANTHER" id="PTHR22069">
    <property type="entry name" value="MITOCHONDRIAL RIBOSOMAL PROTEIN S18"/>
    <property type="match status" value="1"/>
</dbReference>
<keyword evidence="2" id="KW-0963">Cytoplasm</keyword>
<evidence type="ECO:0000256" key="2">
    <source>
        <dbReference type="ARBA" id="ARBA00022490"/>
    </source>
</evidence>
<feature type="compositionally biased region" description="Acidic residues" evidence="11">
    <location>
        <begin position="121"/>
        <end position="132"/>
    </location>
</feature>
<feature type="region of interest" description="Disordered" evidence="11">
    <location>
        <begin position="119"/>
        <end position="151"/>
    </location>
</feature>
<evidence type="ECO:0000256" key="11">
    <source>
        <dbReference type="SAM" id="MobiDB-lite"/>
    </source>
</evidence>
<keyword evidence="3" id="KW-0970">Cilium biogenesis/degradation</keyword>
<comment type="caution">
    <text evidence="12">The sequence shown here is derived from an EMBL/GenBank/DDBJ whole genome shotgun (WGS) entry which is preliminary data.</text>
</comment>
<name>A0A0V0QJ94_PSEPJ</name>
<keyword evidence="6" id="KW-0206">Cytoskeleton</keyword>
<evidence type="ECO:0000256" key="5">
    <source>
        <dbReference type="ARBA" id="ARBA00023069"/>
    </source>
</evidence>
<keyword evidence="5" id="KW-0969">Cilium</keyword>
<dbReference type="GO" id="GO:0060294">
    <property type="term" value="P:cilium movement involved in cell motility"/>
    <property type="evidence" value="ECO:0007669"/>
    <property type="project" value="InterPro"/>
</dbReference>
<evidence type="ECO:0000256" key="6">
    <source>
        <dbReference type="ARBA" id="ARBA00023212"/>
    </source>
</evidence>
<dbReference type="InParanoid" id="A0A0V0QJ94"/>
<proteinExistence type="inferred from homology"/>
<dbReference type="EMBL" id="LDAU01000156">
    <property type="protein sequence ID" value="KRX02220.1"/>
    <property type="molecule type" value="Genomic_DNA"/>
</dbReference>
<gene>
    <name evidence="12" type="ORF">PPERSA_04842</name>
</gene>
<keyword evidence="13" id="KW-1185">Reference proteome</keyword>
<evidence type="ECO:0000256" key="7">
    <source>
        <dbReference type="ARBA" id="ARBA00023273"/>
    </source>
</evidence>